<reference evidence="1 2" key="1">
    <citation type="journal article" date="2015" name="Genome Announc.">
        <title>Complete Genome Sequence of Spiroplasma cantharicola CC-1T (DSM 21588), a Bacterium Isolated from Soldier Beetle (Cantharis carolinus).</title>
        <authorList>
            <person name="Lo W.S."/>
            <person name="Liu P.Y."/>
            <person name="Kuo C.H."/>
        </authorList>
    </citation>
    <scope>NUCLEOTIDE SEQUENCE [LARGE SCALE GENOMIC DNA]</scope>
    <source>
        <strain evidence="1 2">CC-1</strain>
    </source>
</reference>
<dbReference type="OrthoDB" id="9813719at2"/>
<dbReference type="PATRIC" id="fig|362837.3.peg.684"/>
<dbReference type="RefSeq" id="WP_053946327.1">
    <property type="nucleotide sequence ID" value="NZ_CP012622.1"/>
</dbReference>
<organism evidence="1 2">
    <name type="scientific">Spiroplasma cantharicola</name>
    <dbReference type="NCBI Taxonomy" id="362837"/>
    <lineage>
        <taxon>Bacteria</taxon>
        <taxon>Bacillati</taxon>
        <taxon>Mycoplasmatota</taxon>
        <taxon>Mollicutes</taxon>
        <taxon>Entomoplasmatales</taxon>
        <taxon>Spiroplasmataceae</taxon>
        <taxon>Spiroplasma</taxon>
    </lineage>
</organism>
<gene>
    <name evidence="1" type="ORF">SCANT_v1c06680</name>
</gene>
<keyword evidence="2" id="KW-1185">Reference proteome</keyword>
<proteinExistence type="predicted"/>
<evidence type="ECO:0000313" key="1">
    <source>
        <dbReference type="EMBL" id="ALD66574.1"/>
    </source>
</evidence>
<sequence>MKKFINKNDNNNLYLVEEIQEFTKEKRWFILKKESNSNESFRYLNFNYIGQAVGKIEGIQFEGEVLAFNNNIELSIIQESFKLITKLINNYKSIYNLLEFIENFIQKVLAPDFLELQGIYAELAVIWKWKFLGKNYRSYNYSKKDFYIKEKDYYIEVKSTTKKNDNVYKIGKDQIDNKNTLFITTRLNREGILTNILDLYKNVSEYINEDSFIHIFFQNKANWDFYNNIKFNLSNIKYKVYNLEKFNNSIIIKNDRVINYTIDFDFSGLKDIKLFNNLEEEFNEIFRK</sequence>
<dbReference type="KEGG" id="scj:SCANT_v1c06680"/>
<accession>A0A0M3SJE1</accession>
<evidence type="ECO:0000313" key="2">
    <source>
        <dbReference type="Proteomes" id="UP000063919"/>
    </source>
</evidence>
<dbReference type="STRING" id="362837.SCANT_v1c06680"/>
<name>A0A0M3SJE1_9MOLU</name>
<dbReference type="EMBL" id="CP012622">
    <property type="protein sequence ID" value="ALD66574.1"/>
    <property type="molecule type" value="Genomic_DNA"/>
</dbReference>
<protein>
    <recommendedName>
        <fullName evidence="3">PD-(D/E)XK motif protein</fullName>
    </recommendedName>
</protein>
<dbReference type="AlphaFoldDB" id="A0A0M3SJE1"/>
<evidence type="ECO:0008006" key="3">
    <source>
        <dbReference type="Google" id="ProtNLM"/>
    </source>
</evidence>
<dbReference type="Proteomes" id="UP000063919">
    <property type="component" value="Chromosome"/>
</dbReference>